<evidence type="ECO:0000313" key="2">
    <source>
        <dbReference type="EMBL" id="CCH29367.1"/>
    </source>
</evidence>
<evidence type="ECO:0000313" key="3">
    <source>
        <dbReference type="Proteomes" id="UP000006281"/>
    </source>
</evidence>
<dbReference type="GO" id="GO:0008641">
    <property type="term" value="F:ubiquitin-like modifier activating enzyme activity"/>
    <property type="evidence" value="ECO:0007669"/>
    <property type="project" value="InterPro"/>
</dbReference>
<protein>
    <recommendedName>
        <fullName evidence="1">THIF-type NAD/FAD binding fold domain-containing protein</fullName>
    </recommendedName>
</protein>
<proteinExistence type="predicted"/>
<dbReference type="STRING" id="1179773.BN6_20450"/>
<dbReference type="BioCyc" id="SESP1179773:BN6_RS10025-MONOMER"/>
<dbReference type="HOGENOM" id="CLU_518583_0_0_11"/>
<dbReference type="eggNOG" id="COG1179">
    <property type="taxonomic scope" value="Bacteria"/>
</dbReference>
<dbReference type="InterPro" id="IPR045886">
    <property type="entry name" value="ThiF/MoeB/HesA"/>
</dbReference>
<dbReference type="EMBL" id="HE804045">
    <property type="protein sequence ID" value="CCH29367.1"/>
    <property type="molecule type" value="Genomic_DNA"/>
</dbReference>
<sequence>MDTYDDGALDRFRAGLVNAGFSPLHGPREEWGGPLRASLRPLTTATRMRIVLLDGWPLRYAHVVVEGLRADHAARGTICLWADDDPAQVAARDLEVLWTRLDDWAARALGGFGDQDRALDAHFLFNSERTSFRAELPLDDLVRGMNDGHLTRLTAVRRGSGALLITRSKPAKAGNDTPRLRGAFYLRDRIEAPPRDLDELRARLRRRQREDFDRGLAERTTPAGMAAPSGGHDFVVLAWPRHGTHDAIVVAYDDEGGSLHASALAATSNDIASLKRRAGPDADLLTCKKVLIAGAGSVGGHVALILACAGVGKIVLHDGDHLTSANVVRHVGAEYCVGYRKTTIVAEVISSHAPWTDTDLHDDLSHAPSDLAGQIAGADLVVDCTGLFSLTAALAEVCQRTNTALVTGALFHGGRLARVQRQAEGDTLIAARRADPAYPDLPPEDPAAPQAGFLELGCTAPVHNASPVAVLHTAAEIARSVADLLTGRLHLPDERIVVHEPLLPPFDRIGTYDGPLHETSTT</sequence>
<dbReference type="CDD" id="cd01483">
    <property type="entry name" value="E1_enzyme_family"/>
    <property type="match status" value="1"/>
</dbReference>
<dbReference type="SUPFAM" id="SSF69572">
    <property type="entry name" value="Activating enzymes of the ubiquitin-like proteins"/>
    <property type="match status" value="1"/>
</dbReference>
<dbReference type="Proteomes" id="UP000006281">
    <property type="component" value="Chromosome"/>
</dbReference>
<dbReference type="Gene3D" id="3.40.50.720">
    <property type="entry name" value="NAD(P)-binding Rossmann-like Domain"/>
    <property type="match status" value="1"/>
</dbReference>
<feature type="domain" description="THIF-type NAD/FAD binding fold" evidence="1">
    <location>
        <begin position="285"/>
        <end position="445"/>
    </location>
</feature>
<dbReference type="AlphaFoldDB" id="K0JV25"/>
<dbReference type="RefSeq" id="WP_015099480.1">
    <property type="nucleotide sequence ID" value="NC_019673.1"/>
</dbReference>
<evidence type="ECO:0000259" key="1">
    <source>
        <dbReference type="Pfam" id="PF00899"/>
    </source>
</evidence>
<organism evidence="2 3">
    <name type="scientific">Saccharothrix espanaensis (strain ATCC 51144 / DSM 44229 / JCM 9112 / NBRC 15066 / NRRL 15764)</name>
    <dbReference type="NCBI Taxonomy" id="1179773"/>
    <lineage>
        <taxon>Bacteria</taxon>
        <taxon>Bacillati</taxon>
        <taxon>Actinomycetota</taxon>
        <taxon>Actinomycetes</taxon>
        <taxon>Pseudonocardiales</taxon>
        <taxon>Pseudonocardiaceae</taxon>
        <taxon>Saccharothrix</taxon>
    </lineage>
</organism>
<dbReference type="InterPro" id="IPR035985">
    <property type="entry name" value="Ubiquitin-activating_enz"/>
</dbReference>
<accession>K0JV25</accession>
<dbReference type="PATRIC" id="fig|1179773.3.peg.2047"/>
<reference evidence="2 3" key="1">
    <citation type="journal article" date="2012" name="BMC Genomics">
        <title>Complete genome sequence of Saccharothrix espanaensis DSM 44229T and comparison to the other completely sequenced Pseudonocardiaceae.</title>
        <authorList>
            <person name="Strobel T."/>
            <person name="Al-Dilaimi A."/>
            <person name="Blom J."/>
            <person name="Gessner A."/>
            <person name="Kalinowski J."/>
            <person name="Luzhetska M."/>
            <person name="Puhler A."/>
            <person name="Szczepanowski R."/>
            <person name="Bechthold A."/>
            <person name="Ruckert C."/>
        </authorList>
    </citation>
    <scope>NUCLEOTIDE SEQUENCE [LARGE SCALE GENOMIC DNA]</scope>
    <source>
        <strain evidence="3">ATCC 51144 / DSM 44229 / JCM 9112 / NBRC 15066 / NRRL 15764</strain>
    </source>
</reference>
<dbReference type="InterPro" id="IPR000594">
    <property type="entry name" value="ThiF_NAD_FAD-bd"/>
</dbReference>
<dbReference type="Pfam" id="PF00899">
    <property type="entry name" value="ThiF"/>
    <property type="match status" value="1"/>
</dbReference>
<keyword evidence="3" id="KW-1185">Reference proteome</keyword>
<gene>
    <name evidence="2" type="ordered locus">BN6_20450</name>
</gene>
<dbReference type="KEGG" id="sesp:BN6_20450"/>
<dbReference type="GO" id="GO:0061504">
    <property type="term" value="P:cyclic threonylcarbamoyladenosine biosynthetic process"/>
    <property type="evidence" value="ECO:0007669"/>
    <property type="project" value="TreeGrafter"/>
</dbReference>
<name>K0JV25_SACES</name>
<dbReference type="GO" id="GO:0061503">
    <property type="term" value="F:tRNA threonylcarbamoyladenosine dehydratase"/>
    <property type="evidence" value="ECO:0007669"/>
    <property type="project" value="TreeGrafter"/>
</dbReference>
<dbReference type="OrthoDB" id="9204719at2"/>
<dbReference type="PANTHER" id="PTHR43267:SF1">
    <property type="entry name" value="TRNA THREONYLCARBAMOYLADENOSINE DEHYDRATASE"/>
    <property type="match status" value="1"/>
</dbReference>
<dbReference type="PANTHER" id="PTHR43267">
    <property type="entry name" value="TRNA THREONYLCARBAMOYLADENOSINE DEHYDRATASE"/>
    <property type="match status" value="1"/>
</dbReference>